<feature type="domain" description="HMG box" evidence="3">
    <location>
        <begin position="225"/>
        <end position="292"/>
    </location>
</feature>
<dbReference type="InterPro" id="IPR036431">
    <property type="entry name" value="ARID_dom_sf"/>
</dbReference>
<feature type="region of interest" description="Disordered" evidence="2">
    <location>
        <begin position="126"/>
        <end position="156"/>
    </location>
</feature>
<reference evidence="5 6" key="1">
    <citation type="journal article" date="2021" name="Comput. Struct. Biotechnol. J.">
        <title>De novo genome assembly of the potent medicinal plant Rehmannia glutinosa using nanopore technology.</title>
        <authorList>
            <person name="Ma L."/>
            <person name="Dong C."/>
            <person name="Song C."/>
            <person name="Wang X."/>
            <person name="Zheng X."/>
            <person name="Niu Y."/>
            <person name="Chen S."/>
            <person name="Feng W."/>
        </authorList>
    </citation>
    <scope>NUCLEOTIDE SEQUENCE [LARGE SCALE GENOMIC DNA]</scope>
    <source>
        <strain evidence="5">DH-2019</strain>
    </source>
</reference>
<accession>A0ABR0VVD1</accession>
<dbReference type="PANTHER" id="PTHR46691">
    <property type="entry name" value="HIGH MOBILITY GROUP B PROTEIN 9"/>
    <property type="match status" value="1"/>
</dbReference>
<feature type="compositionally biased region" description="Polar residues" evidence="2">
    <location>
        <begin position="427"/>
        <end position="440"/>
    </location>
</feature>
<feature type="domain" description="ARID" evidence="4">
    <location>
        <begin position="38"/>
        <end position="131"/>
    </location>
</feature>
<evidence type="ECO:0000256" key="2">
    <source>
        <dbReference type="SAM" id="MobiDB-lite"/>
    </source>
</evidence>
<feature type="region of interest" description="Disordered" evidence="2">
    <location>
        <begin position="211"/>
        <end position="231"/>
    </location>
</feature>
<keyword evidence="1" id="KW-0238">DNA-binding</keyword>
<evidence type="ECO:0000256" key="1">
    <source>
        <dbReference type="PROSITE-ProRule" id="PRU00267"/>
    </source>
</evidence>
<proteinExistence type="predicted"/>
<dbReference type="EMBL" id="JABTTQ020000707">
    <property type="protein sequence ID" value="KAK6138573.1"/>
    <property type="molecule type" value="Genomic_DNA"/>
</dbReference>
<dbReference type="Proteomes" id="UP001318860">
    <property type="component" value="Unassembled WGS sequence"/>
</dbReference>
<dbReference type="Gene3D" id="1.10.30.10">
    <property type="entry name" value="High mobility group box domain"/>
    <property type="match status" value="1"/>
</dbReference>
<evidence type="ECO:0000259" key="4">
    <source>
        <dbReference type="PROSITE" id="PS51011"/>
    </source>
</evidence>
<dbReference type="InterPro" id="IPR009071">
    <property type="entry name" value="HMG_box_dom"/>
</dbReference>
<evidence type="ECO:0000259" key="3">
    <source>
        <dbReference type="PROSITE" id="PS50118"/>
    </source>
</evidence>
<dbReference type="SUPFAM" id="SSF47095">
    <property type="entry name" value="HMG-box"/>
    <property type="match status" value="1"/>
</dbReference>
<sequence>MMVEQGMGDGGDKLAMQSCYGSSYHSYPPPLATYQDVVGSRDLFMDTLKKLHVSMGTKFMIPIVGGRDLDLHRLFVEVTSRGGIAKLSLLSNKRVFYTSQVLRFAALSLRTNLLLQGQMLDSTDAMQQLSTSSAQSHGLPEYATQQTHPPSPQLRTNTVTSTTEVSSLAPSAGSPVCGVIDGKFDSGYLITVKIGMEEFKGVLYQGYRRKRRKKTEIRKRDPAHPKPNRSGYNFFFAEQHAKLKPLYHGRDREISRIIGETWNKLQEPERAVYQEKALKDKERYKGEMEDYRERLRTGQIVRSAVPVQHRSPVPEINLTTDLNSSSLQFEGATSAYTEENEMSSDKSDESSSEECEIAEKDSDFGECSQVDMGLKNVNIEVMADEAFDLETRPDKVEQDDENKVSSGNNDVVLGDDGISVPIEEIEQQPSINASESVPGL</sequence>
<organism evidence="5 6">
    <name type="scientific">Rehmannia glutinosa</name>
    <name type="common">Chinese foxglove</name>
    <dbReference type="NCBI Taxonomy" id="99300"/>
    <lineage>
        <taxon>Eukaryota</taxon>
        <taxon>Viridiplantae</taxon>
        <taxon>Streptophyta</taxon>
        <taxon>Embryophyta</taxon>
        <taxon>Tracheophyta</taxon>
        <taxon>Spermatophyta</taxon>
        <taxon>Magnoliopsida</taxon>
        <taxon>eudicotyledons</taxon>
        <taxon>Gunneridae</taxon>
        <taxon>Pentapetalae</taxon>
        <taxon>asterids</taxon>
        <taxon>lamiids</taxon>
        <taxon>Lamiales</taxon>
        <taxon>Orobanchaceae</taxon>
        <taxon>Rehmannieae</taxon>
        <taxon>Rehmannia</taxon>
    </lineage>
</organism>
<keyword evidence="1" id="KW-0539">Nucleus</keyword>
<dbReference type="SMART" id="SM00501">
    <property type="entry name" value="BRIGHT"/>
    <property type="match status" value="1"/>
</dbReference>
<dbReference type="SMART" id="SM00398">
    <property type="entry name" value="HMG"/>
    <property type="match status" value="1"/>
</dbReference>
<feature type="region of interest" description="Disordered" evidence="2">
    <location>
        <begin position="334"/>
        <end position="362"/>
    </location>
</feature>
<dbReference type="PROSITE" id="PS50118">
    <property type="entry name" value="HMG_BOX_2"/>
    <property type="match status" value="1"/>
</dbReference>
<feature type="compositionally biased region" description="Polar residues" evidence="2">
    <location>
        <begin position="126"/>
        <end position="136"/>
    </location>
</feature>
<feature type="DNA-binding region" description="HMG box" evidence="1">
    <location>
        <begin position="225"/>
        <end position="292"/>
    </location>
</feature>
<dbReference type="InterPro" id="IPR036910">
    <property type="entry name" value="HMG_box_dom_sf"/>
</dbReference>
<dbReference type="SUPFAM" id="SSF46774">
    <property type="entry name" value="ARID-like"/>
    <property type="match status" value="1"/>
</dbReference>
<evidence type="ECO:0000313" key="5">
    <source>
        <dbReference type="EMBL" id="KAK6138573.1"/>
    </source>
</evidence>
<gene>
    <name evidence="5" type="ORF">DH2020_027687</name>
</gene>
<protein>
    <recommendedName>
        <fullName evidence="7">HMG box domain-containing protein</fullName>
    </recommendedName>
</protein>
<dbReference type="PROSITE" id="PS51011">
    <property type="entry name" value="ARID"/>
    <property type="match status" value="1"/>
</dbReference>
<dbReference type="Pfam" id="PF00505">
    <property type="entry name" value="HMG_box"/>
    <property type="match status" value="1"/>
</dbReference>
<dbReference type="PANTHER" id="PTHR46691:SF3">
    <property type="entry name" value="HIGH MOBILITY GROUP B PROTEIN 15"/>
    <property type="match status" value="1"/>
</dbReference>
<dbReference type="Gene3D" id="1.10.150.60">
    <property type="entry name" value="ARID DNA-binding domain"/>
    <property type="match status" value="1"/>
</dbReference>
<evidence type="ECO:0000313" key="6">
    <source>
        <dbReference type="Proteomes" id="UP001318860"/>
    </source>
</evidence>
<dbReference type="Pfam" id="PF01388">
    <property type="entry name" value="ARID"/>
    <property type="match status" value="1"/>
</dbReference>
<dbReference type="CDD" id="cd22009">
    <property type="entry name" value="HMG-box_AtHMGB9-like"/>
    <property type="match status" value="1"/>
</dbReference>
<keyword evidence="6" id="KW-1185">Reference proteome</keyword>
<feature type="region of interest" description="Disordered" evidence="2">
    <location>
        <begin position="387"/>
        <end position="440"/>
    </location>
</feature>
<dbReference type="SMART" id="SM01014">
    <property type="entry name" value="ARID"/>
    <property type="match status" value="1"/>
</dbReference>
<name>A0ABR0VVD1_REHGL</name>
<comment type="caution">
    <text evidence="5">The sequence shown here is derived from an EMBL/GenBank/DDBJ whole genome shotgun (WGS) entry which is preliminary data.</text>
</comment>
<dbReference type="InterPro" id="IPR001606">
    <property type="entry name" value="ARID_dom"/>
</dbReference>
<evidence type="ECO:0008006" key="7">
    <source>
        <dbReference type="Google" id="ProtNLM"/>
    </source>
</evidence>